<comment type="function">
    <text evidence="1">May have a structural role to stabilize the lipid body during desiccation of the seed by preventing coalescence of the oil. Probably interacts with both lipid and phospholipid moieties of lipid bodies. May also provide recognition signals for specific lipase anchorage in lipolysis during seedling growth.</text>
</comment>
<evidence type="ECO:0000256" key="7">
    <source>
        <dbReference type="RuleBase" id="RU000540"/>
    </source>
</evidence>
<evidence type="ECO:0000256" key="3">
    <source>
        <dbReference type="ARBA" id="ARBA00022677"/>
    </source>
</evidence>
<evidence type="ECO:0000313" key="10">
    <source>
        <dbReference type="EMBL" id="KAK7291610.1"/>
    </source>
</evidence>
<reference evidence="10 11" key="1">
    <citation type="submission" date="2024-01" db="EMBL/GenBank/DDBJ databases">
        <title>The genomes of 5 underutilized Papilionoideae crops provide insights into root nodulation and disease resistanc.</title>
        <authorList>
            <person name="Yuan L."/>
        </authorList>
    </citation>
    <scope>NUCLEOTIDE SEQUENCE [LARGE SCALE GENOMIC DNA]</scope>
    <source>
        <strain evidence="10">ZHUSHIDOU_FW_LH</strain>
        <tissue evidence="10">Leaf</tissue>
    </source>
</reference>
<dbReference type="Proteomes" id="UP001372338">
    <property type="component" value="Unassembled WGS sequence"/>
</dbReference>
<proteinExistence type="inferred from homology"/>
<protein>
    <recommendedName>
        <fullName evidence="7">Oleosin</fullName>
    </recommendedName>
</protein>
<accession>A0AAN9J3L3</accession>
<evidence type="ECO:0000256" key="4">
    <source>
        <dbReference type="ARBA" id="ARBA00022692"/>
    </source>
</evidence>
<dbReference type="PANTHER" id="PTHR33203:SF44">
    <property type="entry name" value="OLEOSIN 20.3 KDA"/>
    <property type="match status" value="1"/>
</dbReference>
<dbReference type="GO" id="GO:0050826">
    <property type="term" value="P:response to freezing"/>
    <property type="evidence" value="ECO:0007669"/>
    <property type="project" value="TreeGrafter"/>
</dbReference>
<feature type="transmembrane region" description="Helical" evidence="9">
    <location>
        <begin position="52"/>
        <end position="77"/>
    </location>
</feature>
<comment type="caution">
    <text evidence="10">The sequence shown here is derived from an EMBL/GenBank/DDBJ whole genome shotgun (WGS) entry which is preliminary data.</text>
</comment>
<keyword evidence="4 9" id="KW-0812">Transmembrane</keyword>
<evidence type="ECO:0000256" key="6">
    <source>
        <dbReference type="ARBA" id="ARBA00023136"/>
    </source>
</evidence>
<name>A0AAN9J3L3_CROPI</name>
<organism evidence="10 11">
    <name type="scientific">Crotalaria pallida</name>
    <name type="common">Smooth rattlebox</name>
    <name type="synonym">Crotalaria striata</name>
    <dbReference type="NCBI Taxonomy" id="3830"/>
    <lineage>
        <taxon>Eukaryota</taxon>
        <taxon>Viridiplantae</taxon>
        <taxon>Streptophyta</taxon>
        <taxon>Embryophyta</taxon>
        <taxon>Tracheophyta</taxon>
        <taxon>Spermatophyta</taxon>
        <taxon>Magnoliopsida</taxon>
        <taxon>eudicotyledons</taxon>
        <taxon>Gunneridae</taxon>
        <taxon>Pentapetalae</taxon>
        <taxon>rosids</taxon>
        <taxon>fabids</taxon>
        <taxon>Fabales</taxon>
        <taxon>Fabaceae</taxon>
        <taxon>Papilionoideae</taxon>
        <taxon>50 kb inversion clade</taxon>
        <taxon>genistoids sensu lato</taxon>
        <taxon>core genistoids</taxon>
        <taxon>Crotalarieae</taxon>
        <taxon>Crotalaria</taxon>
    </lineage>
</organism>
<gene>
    <name evidence="10" type="ORF">RIF29_06899</name>
</gene>
<dbReference type="PANTHER" id="PTHR33203">
    <property type="entry name" value="OLEOSIN"/>
    <property type="match status" value="1"/>
</dbReference>
<evidence type="ECO:0000313" key="11">
    <source>
        <dbReference type="Proteomes" id="UP001372338"/>
    </source>
</evidence>
<dbReference type="GO" id="GO:0016020">
    <property type="term" value="C:membrane"/>
    <property type="evidence" value="ECO:0007669"/>
    <property type="project" value="UniProtKB-SubCell"/>
</dbReference>
<evidence type="ECO:0000256" key="1">
    <source>
        <dbReference type="ARBA" id="ARBA00002582"/>
    </source>
</evidence>
<dbReference type="EMBL" id="JAYWIO010000001">
    <property type="protein sequence ID" value="KAK7291610.1"/>
    <property type="molecule type" value="Genomic_DNA"/>
</dbReference>
<feature type="region of interest" description="Disordered" evidence="8">
    <location>
        <begin position="139"/>
        <end position="165"/>
    </location>
</feature>
<dbReference type="InterPro" id="IPR000136">
    <property type="entry name" value="Oleosin"/>
</dbReference>
<evidence type="ECO:0000256" key="9">
    <source>
        <dbReference type="SAM" id="Phobius"/>
    </source>
</evidence>
<comment type="similarity">
    <text evidence="2 7">Belongs to the oleosin family.</text>
</comment>
<evidence type="ECO:0000256" key="5">
    <source>
        <dbReference type="ARBA" id="ARBA00022989"/>
    </source>
</evidence>
<feature type="transmembrane region" description="Helical" evidence="9">
    <location>
        <begin position="24"/>
        <end position="45"/>
    </location>
</feature>
<feature type="transmembrane region" description="Helical" evidence="9">
    <location>
        <begin position="83"/>
        <end position="101"/>
    </location>
</feature>
<keyword evidence="5 9" id="KW-1133">Transmembrane helix</keyword>
<dbReference type="GO" id="GO:0019915">
    <property type="term" value="P:lipid storage"/>
    <property type="evidence" value="ECO:0007669"/>
    <property type="project" value="TreeGrafter"/>
</dbReference>
<dbReference type="Pfam" id="PF01277">
    <property type="entry name" value="Oleosin"/>
    <property type="match status" value="1"/>
</dbReference>
<evidence type="ECO:0000256" key="2">
    <source>
        <dbReference type="ARBA" id="ARBA00010858"/>
    </source>
</evidence>
<keyword evidence="6 9" id="KW-0472">Membrane</keyword>
<dbReference type="PROSITE" id="PS00811">
    <property type="entry name" value="OLEOSINS"/>
    <property type="match status" value="1"/>
</dbReference>
<dbReference type="GO" id="GO:0012511">
    <property type="term" value="C:monolayer-surrounded lipid storage body"/>
    <property type="evidence" value="ECO:0007669"/>
    <property type="project" value="InterPro"/>
</dbReference>
<comment type="subcellular location">
    <subcellularLocation>
        <location evidence="7">Lipid droplet</location>
    </subcellularLocation>
    <subcellularLocation>
        <location evidence="7">Membrane</location>
        <topology evidence="7">Multi-pass membrane protein</topology>
    </subcellularLocation>
</comment>
<keyword evidence="11" id="KW-1185">Reference proteome</keyword>
<dbReference type="AlphaFoldDB" id="A0AAN9J3L3"/>
<evidence type="ECO:0000256" key="8">
    <source>
        <dbReference type="SAM" id="MobiDB-lite"/>
    </source>
</evidence>
<sequence length="165" mass="17520">MAETQQHNYYHDHQGKDTNSTSQILAIATLVPFGASLLILAGFTLTATVLGLAIATPLFIFFSPVLVPAALVIGLAVTGFLTSGAFGVTSLSSFAWMANYLRRSRLPERLPGQLQYARDLAQETLGNLAQRTKEAAETGINKAQSMASEAVKGPEENQTSSSSSS</sequence>
<dbReference type="GO" id="GO:0010344">
    <property type="term" value="P:seed oilbody biogenesis"/>
    <property type="evidence" value="ECO:0007669"/>
    <property type="project" value="TreeGrafter"/>
</dbReference>
<keyword evidence="3 7" id="KW-0551">Lipid droplet</keyword>